<dbReference type="Proteomes" id="UP000037179">
    <property type="component" value="Unassembled WGS sequence"/>
</dbReference>
<proteinExistence type="predicted"/>
<dbReference type="GeneID" id="93372219"/>
<dbReference type="SUPFAM" id="SSF51735">
    <property type="entry name" value="NAD(P)-binding Rossmann-fold domains"/>
    <property type="match status" value="1"/>
</dbReference>
<protein>
    <submittedName>
        <fullName evidence="2">NADH:ubiquinone reductase (H(+)-translocating)</fullName>
        <ecNumber evidence="2">1.6.5.3</ecNumber>
    </submittedName>
    <submittedName>
        <fullName evidence="3">Nucleotide-diphosphate-sugar epimerase</fullName>
    </submittedName>
</protein>
<reference evidence="3 4" key="2">
    <citation type="journal article" date="2016" name="Genome Announc.">
        <title>Draft Genome Sequence of Erythromycin- and Oxytetracycline-Sensitive Nocardia seriolae Strain U-1 (NBRC 110359).</title>
        <authorList>
            <person name="Imajoh M."/>
            <person name="Sukeda M."/>
            <person name="Shimizu M."/>
            <person name="Yamane J."/>
            <person name="Ohnishi K."/>
            <person name="Oshima S."/>
        </authorList>
    </citation>
    <scope>NUCLEOTIDE SEQUENCE [LARGE SCALE GENOMIC DNA]</scope>
    <source>
        <strain evidence="3 4">U-1</strain>
    </source>
</reference>
<accession>A0A0B8NL17</accession>
<evidence type="ECO:0000313" key="2">
    <source>
        <dbReference type="EMBL" id="APA95642.1"/>
    </source>
</evidence>
<dbReference type="Pfam" id="PF13460">
    <property type="entry name" value="NAD_binding_10"/>
    <property type="match status" value="1"/>
</dbReference>
<organism evidence="2 5">
    <name type="scientific">Nocardia seriolae</name>
    <dbReference type="NCBI Taxonomy" id="37332"/>
    <lineage>
        <taxon>Bacteria</taxon>
        <taxon>Bacillati</taxon>
        <taxon>Actinomycetota</taxon>
        <taxon>Actinomycetes</taxon>
        <taxon>Mycobacteriales</taxon>
        <taxon>Nocardiaceae</taxon>
        <taxon>Nocardia</taxon>
    </lineage>
</organism>
<dbReference type="GO" id="GO:0016491">
    <property type="term" value="F:oxidoreductase activity"/>
    <property type="evidence" value="ECO:0007669"/>
    <property type="project" value="UniProtKB-KW"/>
</dbReference>
<dbReference type="Proteomes" id="UP000180166">
    <property type="component" value="Chromosome"/>
</dbReference>
<reference evidence="2 5" key="3">
    <citation type="submission" date="2016-10" db="EMBL/GenBank/DDBJ databases">
        <title>Genome sequence of Nocardia seriolae strain EM150506, isolated from Anguila japonica.</title>
        <authorList>
            <person name="Han H.-J."/>
        </authorList>
    </citation>
    <scope>NUCLEOTIDE SEQUENCE [LARGE SCALE GENOMIC DNA]</scope>
    <source>
        <strain evidence="2 5">EM150506</strain>
    </source>
</reference>
<dbReference type="Gene3D" id="3.90.25.10">
    <property type="entry name" value="UDP-galactose 4-epimerase, domain 1"/>
    <property type="match status" value="1"/>
</dbReference>
<dbReference type="RefSeq" id="WP_033089962.1">
    <property type="nucleotide sequence ID" value="NZ_AP017900.1"/>
</dbReference>
<dbReference type="InterPro" id="IPR016040">
    <property type="entry name" value="NAD(P)-bd_dom"/>
</dbReference>
<evidence type="ECO:0000313" key="3">
    <source>
        <dbReference type="EMBL" id="GAP31371.1"/>
    </source>
</evidence>
<sequence>MIVVTGATGNVGGVIVRLLAQSGEKVVAVSRGEKPVDLPEGVEHRRGDVGDLDSLAEVTSGADALFLLITGDQLMSGPEPSELLETVAAQGVRRVVFLSSQGAVTRPGNPGYARTVAFEKALAASDLEWTAIRPGGFASNTFAWIEPVRTQRMVPAPFGDIGLPVVAPFDIAAVAVAALREDGHHGQAYTVTGPAAVTPREQARALADTLGEPLHFVELTRAQARAAMLEFMPESVADHTLTILGEPTPEERRVSPDVERVLGRPATSYAEWAKYVVDAFR</sequence>
<evidence type="ECO:0000313" key="4">
    <source>
        <dbReference type="Proteomes" id="UP000037179"/>
    </source>
</evidence>
<dbReference type="OrthoDB" id="3510772at2"/>
<evidence type="ECO:0000259" key="1">
    <source>
        <dbReference type="Pfam" id="PF13460"/>
    </source>
</evidence>
<gene>
    <name evidence="2" type="ORF">NS506_01571</name>
    <name evidence="3" type="ORF">NSK11_contig00112-0021</name>
</gene>
<keyword evidence="4" id="KW-1185">Reference proteome</keyword>
<evidence type="ECO:0000313" key="5">
    <source>
        <dbReference type="Proteomes" id="UP000180166"/>
    </source>
</evidence>
<dbReference type="EMBL" id="BBYQ01000112">
    <property type="protein sequence ID" value="GAP31371.1"/>
    <property type="molecule type" value="Genomic_DNA"/>
</dbReference>
<dbReference type="Gene3D" id="3.40.50.720">
    <property type="entry name" value="NAD(P)-binding Rossmann-like Domain"/>
    <property type="match status" value="1"/>
</dbReference>
<reference evidence="4" key="1">
    <citation type="submission" date="2015-07" db="EMBL/GenBank/DDBJ databases">
        <title>Nocardia seriolae U-1 whole genome shotgun sequence.</title>
        <authorList>
            <person name="Imajoh M."/>
            <person name="Fukumoto Y."/>
            <person name="Sukeda M."/>
            <person name="Yamane J."/>
            <person name="Yamasaki K."/>
            <person name="Shimizu M."/>
            <person name="Ohnishi K."/>
            <person name="Oshima S."/>
        </authorList>
    </citation>
    <scope>NUCLEOTIDE SEQUENCE [LARGE SCALE GENOMIC DNA]</scope>
    <source>
        <strain evidence="4">U-1</strain>
    </source>
</reference>
<dbReference type="InterPro" id="IPR051604">
    <property type="entry name" value="Ergot_Alk_Oxidoreductase"/>
</dbReference>
<feature type="domain" description="NAD(P)-binding" evidence="1">
    <location>
        <begin position="6"/>
        <end position="181"/>
    </location>
</feature>
<dbReference type="EC" id="1.6.5.3" evidence="2"/>
<dbReference type="PANTHER" id="PTHR43162:SF1">
    <property type="entry name" value="PRESTALK A DIFFERENTIATION PROTEIN A"/>
    <property type="match status" value="1"/>
</dbReference>
<dbReference type="PANTHER" id="PTHR43162">
    <property type="match status" value="1"/>
</dbReference>
<name>A0A0B8NL17_9NOCA</name>
<dbReference type="EMBL" id="CP017839">
    <property type="protein sequence ID" value="APA95642.1"/>
    <property type="molecule type" value="Genomic_DNA"/>
</dbReference>
<dbReference type="InterPro" id="IPR036291">
    <property type="entry name" value="NAD(P)-bd_dom_sf"/>
</dbReference>
<keyword evidence="2" id="KW-0560">Oxidoreductase</keyword>
<dbReference type="KEGG" id="nsr:NS506_01571"/>
<dbReference type="AlphaFoldDB" id="A0A0B8NL17"/>